<evidence type="ECO:0000256" key="1">
    <source>
        <dbReference type="SAM" id="MobiDB-lite"/>
    </source>
</evidence>
<reference evidence="2 3" key="1">
    <citation type="journal article" date="2015" name="BMC Genomics">
        <title>Insights from the genome of Ophiocordyceps polyrhachis-furcata to pathogenicity and host specificity in insect fungi.</title>
        <authorList>
            <person name="Wichadakul D."/>
            <person name="Kobmoo N."/>
            <person name="Ingsriswang S."/>
            <person name="Tangphatsornruang S."/>
            <person name="Chantasingh D."/>
            <person name="Luangsa-ard J.J."/>
            <person name="Eurwilaichitr L."/>
        </authorList>
    </citation>
    <scope>NUCLEOTIDE SEQUENCE [LARGE SCALE GENOMIC DNA]</scope>
    <source>
        <strain evidence="2 3">BCC 54312</strain>
    </source>
</reference>
<comment type="caution">
    <text evidence="2">The sequence shown here is derived from an EMBL/GenBank/DDBJ whole genome shotgun (WGS) entry which is preliminary data.</text>
</comment>
<evidence type="ECO:0000313" key="3">
    <source>
        <dbReference type="Proteomes" id="UP000253664"/>
    </source>
</evidence>
<protein>
    <submittedName>
        <fullName evidence="2">Uncharacterized protein</fullName>
    </submittedName>
</protein>
<dbReference type="Proteomes" id="UP000253664">
    <property type="component" value="Unassembled WGS sequence"/>
</dbReference>
<dbReference type="AlphaFoldDB" id="A0A367L7E4"/>
<name>A0A367L7E4_9HYPO</name>
<evidence type="ECO:0000313" key="2">
    <source>
        <dbReference type="EMBL" id="RCI10348.1"/>
    </source>
</evidence>
<feature type="compositionally biased region" description="Gly residues" evidence="1">
    <location>
        <begin position="21"/>
        <end position="30"/>
    </location>
</feature>
<proteinExistence type="predicted"/>
<keyword evidence="3" id="KW-1185">Reference proteome</keyword>
<dbReference type="EMBL" id="LKCN02000012">
    <property type="protein sequence ID" value="RCI10348.1"/>
    <property type="molecule type" value="Genomic_DNA"/>
</dbReference>
<organism evidence="2 3">
    <name type="scientific">Ophiocordyceps polyrhachis-furcata BCC 54312</name>
    <dbReference type="NCBI Taxonomy" id="1330021"/>
    <lineage>
        <taxon>Eukaryota</taxon>
        <taxon>Fungi</taxon>
        <taxon>Dikarya</taxon>
        <taxon>Ascomycota</taxon>
        <taxon>Pezizomycotina</taxon>
        <taxon>Sordariomycetes</taxon>
        <taxon>Hypocreomycetidae</taxon>
        <taxon>Hypocreales</taxon>
        <taxon>Ophiocordycipitaceae</taxon>
        <taxon>Ophiocordyceps</taxon>
    </lineage>
</organism>
<accession>A0A367L7E4</accession>
<gene>
    <name evidence="2" type="ORF">L249_4401</name>
</gene>
<feature type="region of interest" description="Disordered" evidence="1">
    <location>
        <begin position="16"/>
        <end position="43"/>
    </location>
</feature>
<sequence>MFLGYDVSSFPRESCRISSQKGGGGGGGLVAGASSSDWLESPTAPVKDSVEAPIRPRAWHGGFLFVCAVLSLSGPGGF</sequence>